<sequence>MNYKLNAFTWPIILAFLPALFGGLGQNLQEVFYSGTNYVNSVAQIRTFRWWYPMQYRTPVPIPTSGLVTITNLCSKTEPLIDKGDTGSALGRLNKIVTTHNIGKNGLNISPPNGASVSEPDVDVISDSDLLYSYWDASTQKMLLRYCVAGNNYETIQTKLYWSKNPNSNPNNNPNTGCPTGQTRNSNGVCVSEQPSERLAVSVTASHNSNLTASTSITFSTRVTGGQRNESYTYAWYINSDGINNNIVAYPSRNASQFRTTLPVGTSTISVVVQSINTPSRSARGEITLRVSNPSPTCTRDVWTCSEFLPAICPSEGTRTRTCTNRPVPSTCPSTSGARERTGSIIPPTTENCILDIVSCVASMRPIQYIFDDLRKNKYVTVNSSSFKQWSKEYPGEIYDEMDKNQTCYARPTLFNFTQSLFQSIGSSATRPYGRVGSKINYYLNRGYPAPVVYNIYVKADIGGQFYYSYFGKHAVIVLEYENKSTSRFEEKFILTVLDSNGPEIDTLTCERKYLDFRNTNYRGVVCSSQNLELTEDELNNLYSRRYGDISSHEIILILKDEWYFSMQQMINPLIAGRNAYCSKNAESSFCQNSPLSRLKNDFPEFLTNVITENNPGICKGWSIFVLKVSFLADFVGQCRN</sequence>
<evidence type="ECO:0000313" key="2">
    <source>
        <dbReference type="EMBL" id="PIP58113.1"/>
    </source>
</evidence>
<proteinExistence type="predicted"/>
<feature type="region of interest" description="Disordered" evidence="1">
    <location>
        <begin position="164"/>
        <end position="184"/>
    </location>
</feature>
<gene>
    <name evidence="2" type="ORF">COX02_01935</name>
</gene>
<organism evidence="2 3">
    <name type="scientific">Candidatus Vogelbacteria bacterium CG22_combo_CG10-13_8_21_14_all_37_9</name>
    <dbReference type="NCBI Taxonomy" id="1975046"/>
    <lineage>
        <taxon>Bacteria</taxon>
        <taxon>Candidatus Vogeliibacteriota</taxon>
    </lineage>
</organism>
<accession>A0A2H0BKA8</accession>
<evidence type="ECO:0000313" key="3">
    <source>
        <dbReference type="Proteomes" id="UP000229334"/>
    </source>
</evidence>
<comment type="caution">
    <text evidence="2">The sequence shown here is derived from an EMBL/GenBank/DDBJ whole genome shotgun (WGS) entry which is preliminary data.</text>
</comment>
<evidence type="ECO:0000256" key="1">
    <source>
        <dbReference type="SAM" id="MobiDB-lite"/>
    </source>
</evidence>
<dbReference type="AlphaFoldDB" id="A0A2H0BKA8"/>
<name>A0A2H0BKA8_9BACT</name>
<protein>
    <submittedName>
        <fullName evidence="2">Uncharacterized protein</fullName>
    </submittedName>
</protein>
<feature type="compositionally biased region" description="Low complexity" evidence="1">
    <location>
        <begin position="165"/>
        <end position="175"/>
    </location>
</feature>
<dbReference type="EMBL" id="PCSX01000030">
    <property type="protein sequence ID" value="PIP58113.1"/>
    <property type="molecule type" value="Genomic_DNA"/>
</dbReference>
<dbReference type="Proteomes" id="UP000229334">
    <property type="component" value="Unassembled WGS sequence"/>
</dbReference>
<reference evidence="2 3" key="1">
    <citation type="submission" date="2017-09" db="EMBL/GenBank/DDBJ databases">
        <title>Depth-based differentiation of microbial function through sediment-hosted aquifers and enrichment of novel symbionts in the deep terrestrial subsurface.</title>
        <authorList>
            <person name="Probst A.J."/>
            <person name="Ladd B."/>
            <person name="Jarett J.K."/>
            <person name="Geller-Mcgrath D.E."/>
            <person name="Sieber C.M."/>
            <person name="Emerson J.B."/>
            <person name="Anantharaman K."/>
            <person name="Thomas B.C."/>
            <person name="Malmstrom R."/>
            <person name="Stieglmeier M."/>
            <person name="Klingl A."/>
            <person name="Woyke T."/>
            <person name="Ryan C.M."/>
            <person name="Banfield J.F."/>
        </authorList>
    </citation>
    <scope>NUCLEOTIDE SEQUENCE [LARGE SCALE GENOMIC DNA]</scope>
    <source>
        <strain evidence="2">CG22_combo_CG10-13_8_21_14_all_37_9</strain>
    </source>
</reference>